<dbReference type="OrthoDB" id="1432731at2759"/>
<evidence type="ECO:0000313" key="1">
    <source>
        <dbReference type="EMBL" id="RDY01955.1"/>
    </source>
</evidence>
<name>A0A371HGQ5_MUCPR</name>
<gene>
    <name evidence="1" type="ORF">CR513_14658</name>
</gene>
<organism evidence="1 2">
    <name type="scientific">Mucuna pruriens</name>
    <name type="common">Velvet bean</name>
    <name type="synonym">Dolichos pruriens</name>
    <dbReference type="NCBI Taxonomy" id="157652"/>
    <lineage>
        <taxon>Eukaryota</taxon>
        <taxon>Viridiplantae</taxon>
        <taxon>Streptophyta</taxon>
        <taxon>Embryophyta</taxon>
        <taxon>Tracheophyta</taxon>
        <taxon>Spermatophyta</taxon>
        <taxon>Magnoliopsida</taxon>
        <taxon>eudicotyledons</taxon>
        <taxon>Gunneridae</taxon>
        <taxon>Pentapetalae</taxon>
        <taxon>rosids</taxon>
        <taxon>fabids</taxon>
        <taxon>Fabales</taxon>
        <taxon>Fabaceae</taxon>
        <taxon>Papilionoideae</taxon>
        <taxon>50 kb inversion clade</taxon>
        <taxon>NPAAA clade</taxon>
        <taxon>indigoferoid/millettioid clade</taxon>
        <taxon>Phaseoleae</taxon>
        <taxon>Mucuna</taxon>
    </lineage>
</organism>
<reference evidence="1" key="1">
    <citation type="submission" date="2018-05" db="EMBL/GenBank/DDBJ databases">
        <title>Draft genome of Mucuna pruriens seed.</title>
        <authorList>
            <person name="Nnadi N.E."/>
            <person name="Vos R."/>
            <person name="Hasami M.H."/>
            <person name="Devisetty U.K."/>
            <person name="Aguiy J.C."/>
        </authorList>
    </citation>
    <scope>NUCLEOTIDE SEQUENCE [LARGE SCALE GENOMIC DNA]</scope>
    <source>
        <strain evidence="1">JCA_2017</strain>
    </source>
</reference>
<protein>
    <submittedName>
        <fullName evidence="1">Uncharacterized protein</fullName>
    </submittedName>
</protein>
<comment type="caution">
    <text evidence="1">The sequence shown here is derived from an EMBL/GenBank/DDBJ whole genome shotgun (WGS) entry which is preliminary data.</text>
</comment>
<feature type="non-terminal residue" evidence="1">
    <location>
        <position position="1"/>
    </location>
</feature>
<dbReference type="AlphaFoldDB" id="A0A371HGQ5"/>
<dbReference type="Proteomes" id="UP000257109">
    <property type="component" value="Unassembled WGS sequence"/>
</dbReference>
<evidence type="ECO:0000313" key="2">
    <source>
        <dbReference type="Proteomes" id="UP000257109"/>
    </source>
</evidence>
<keyword evidence="2" id="KW-1185">Reference proteome</keyword>
<proteinExistence type="predicted"/>
<dbReference type="EMBL" id="QJKJ01002638">
    <property type="protein sequence ID" value="RDY01955.1"/>
    <property type="molecule type" value="Genomic_DNA"/>
</dbReference>
<accession>A0A371HGQ5</accession>
<sequence>MINRIEKPFYCDNNSTLYSNNNEFYEVEIYQQVSCRTNLMLVVPLTKGLTSKVFHNHIAHMGVVSKNITGTKTNSGVCSGDGNTHHTSNNYGNGPAINNSGNFHGHGNGGFVGGNFDASTRNYRI</sequence>